<keyword evidence="4" id="KW-0472">Membrane</keyword>
<evidence type="ECO:0000313" key="5">
    <source>
        <dbReference type="EMBL" id="CAA9429601.1"/>
    </source>
</evidence>
<dbReference type="SUPFAM" id="SSF69318">
    <property type="entry name" value="Integrin alpha N-terminal domain"/>
    <property type="match status" value="1"/>
</dbReference>
<protein>
    <submittedName>
        <fullName evidence="5">Uncharacterized protein</fullName>
    </submittedName>
</protein>
<evidence type="ECO:0000256" key="1">
    <source>
        <dbReference type="ARBA" id="ARBA00022441"/>
    </source>
</evidence>
<organism evidence="5">
    <name type="scientific">uncultured Pyrinomonadaceae bacterium</name>
    <dbReference type="NCBI Taxonomy" id="2283094"/>
    <lineage>
        <taxon>Bacteria</taxon>
        <taxon>Pseudomonadati</taxon>
        <taxon>Acidobacteriota</taxon>
        <taxon>Blastocatellia</taxon>
        <taxon>Blastocatellales</taxon>
        <taxon>Pyrinomonadaceae</taxon>
        <taxon>environmental samples</taxon>
    </lineage>
</organism>
<dbReference type="InterPro" id="IPR013517">
    <property type="entry name" value="FG-GAP"/>
</dbReference>
<dbReference type="Gene3D" id="2.40.128.340">
    <property type="match status" value="1"/>
</dbReference>
<gene>
    <name evidence="5" type="ORF">AVDCRST_MAG74-3597</name>
</gene>
<keyword evidence="4" id="KW-0812">Transmembrane</keyword>
<dbReference type="InterPro" id="IPR028994">
    <property type="entry name" value="Integrin_alpha_N"/>
</dbReference>
<feature type="transmembrane region" description="Helical" evidence="4">
    <location>
        <begin position="29"/>
        <end position="49"/>
    </location>
</feature>
<dbReference type="Gene3D" id="2.60.120.260">
    <property type="entry name" value="Galactose-binding domain-like"/>
    <property type="match status" value="1"/>
</dbReference>
<dbReference type="AlphaFoldDB" id="A0A6J4Q3Z2"/>
<dbReference type="Gene3D" id="2.60.40.10">
    <property type="entry name" value="Immunoglobulins"/>
    <property type="match status" value="1"/>
</dbReference>
<keyword evidence="1" id="KW-0880">Kelch repeat</keyword>
<dbReference type="Pfam" id="PF13517">
    <property type="entry name" value="FG-GAP_3"/>
    <property type="match status" value="2"/>
</dbReference>
<evidence type="ECO:0000256" key="3">
    <source>
        <dbReference type="ARBA" id="ARBA00022737"/>
    </source>
</evidence>
<keyword evidence="4" id="KW-1133">Transmembrane helix</keyword>
<dbReference type="PANTHER" id="PTHR46260">
    <property type="entry name" value="RING-TYPE DOMAIN-CONTAINING PROTEIN"/>
    <property type="match status" value="1"/>
</dbReference>
<dbReference type="InterPro" id="IPR015915">
    <property type="entry name" value="Kelch-typ_b-propeller"/>
</dbReference>
<dbReference type="SMART" id="SM00612">
    <property type="entry name" value="Kelch"/>
    <property type="match status" value="3"/>
</dbReference>
<dbReference type="PANTHER" id="PTHR46260:SF3">
    <property type="entry name" value="RING-TYPE DOMAIN-CONTAINING PROTEIN"/>
    <property type="match status" value="1"/>
</dbReference>
<name>A0A6J4Q3Z2_9BACT</name>
<evidence type="ECO:0000256" key="2">
    <source>
        <dbReference type="ARBA" id="ARBA00022729"/>
    </source>
</evidence>
<proteinExistence type="predicted"/>
<dbReference type="SUPFAM" id="SSF117281">
    <property type="entry name" value="Kelch motif"/>
    <property type="match status" value="1"/>
</dbReference>
<accession>A0A6J4Q3Z2</accession>
<keyword evidence="3" id="KW-0677">Repeat</keyword>
<dbReference type="EMBL" id="CADCUR010000300">
    <property type="protein sequence ID" value="CAA9429601.1"/>
    <property type="molecule type" value="Genomic_DNA"/>
</dbReference>
<dbReference type="InterPro" id="IPR051746">
    <property type="entry name" value="Kelch_domain_containing_8"/>
</dbReference>
<evidence type="ECO:0000256" key="4">
    <source>
        <dbReference type="SAM" id="Phobius"/>
    </source>
</evidence>
<dbReference type="InterPro" id="IPR013783">
    <property type="entry name" value="Ig-like_fold"/>
</dbReference>
<dbReference type="Pfam" id="PF24681">
    <property type="entry name" value="Kelch_KLHDC2_KLHL20_DRC7"/>
    <property type="match status" value="1"/>
</dbReference>
<dbReference type="Gene3D" id="2.120.10.80">
    <property type="entry name" value="Kelch-type beta propeller"/>
    <property type="match status" value="2"/>
</dbReference>
<reference evidence="5" key="1">
    <citation type="submission" date="2020-02" db="EMBL/GenBank/DDBJ databases">
        <authorList>
            <person name="Meier V. D."/>
        </authorList>
    </citation>
    <scope>NUCLEOTIDE SEQUENCE</scope>
    <source>
        <strain evidence="5">AVDCRST_MAG74</strain>
    </source>
</reference>
<sequence length="1013" mass="105829">MRPERTTSTLINSWRSTNKFVKHQLSNLTVFRAALIFSIFAGLVLSFTFSHSVITTAQEQKPVPHSNASSLSEAIANGVDVQSVSETAVETNADAPEGGACNWTTGTVYPVTILDQATVAQGNMIYSFGGVSTAIVANAYKFDGTTWTPIAPLPVALEYPQAVSDGTNIYIMGGANSTGASVNTLYRYNVATDTYTTLAPMAVASWNHAAEFLNGKIYKFTGTAGTAGSTNALEIYDIATNTWTAGAPYPISVSFVSSFVRGGFIYGAGGIASVGSVASLKTYRYDPATNTWDDAAIADLPETRWGAASSRVPFGSTNAWVLAGGYVNGTATANISTSSIEWNPTTNAWTTNPPMTGERARMTGAVITPAGAGGTPTFFVIGGRSIASSGFVGTNTNQRLTCVTNVAVINGGAVNITSESCTPANGAPDPGETITVTLPITNTGDTPTTNLNVTLQATGGIVAASTQNFGVIAPGGAAVTRTFTFQVASSVACGSDITLTFTPTDGTTTYPTITRTFTTGARTTLLSQNFDTVTAPALPAGWTTVQLSGTGINWVTTTTTPSSPPNAAFANDPATVNLSALVSPAVAINTAMGQITFRNQFNTEANFDGMVLEYTTNGGTTWTDIITGGGTFVSGGYTGTLNTGFANPLPGRMAWTGNSMGYRDTVVNLPASLNGQTVQFRWLMGSDNAVAVPTGGVWVDDVRVLGARQCCGGSTPTCQLQRRNDFNGDGRTDFSTFRPSNGTWYILPTGSTTFTGRAFGTTGDRLQPFDYDGDGTTDLGVYRNGTWFYTTGTGSGITTTGIQFGVASDIPVIGDYVGDSRADLTVYRPSTGVWYTRDGNTGAVTAVQWGGDASDVPAPGDYDGDCKTDYAVRRTTNDPAPTNTTWFIRRSSGGATSFRWGTSAMQMALGDYNGDGRTDIGVVETRGGNYFWYVLSTANPTQVLVNGVNFGAAGDVVVVGDYTGDNSADLAIWRPATGTFSYRSIAAGSTVTNAIFGANGDIPTARAYQYPLP</sequence>
<dbReference type="InterPro" id="IPR006652">
    <property type="entry name" value="Kelch_1"/>
</dbReference>
<keyword evidence="2" id="KW-0732">Signal</keyword>